<dbReference type="InterPro" id="IPR036038">
    <property type="entry name" value="Aminotransferase-like"/>
</dbReference>
<keyword evidence="3" id="KW-0663">Pyridoxal phosphate</keyword>
<dbReference type="GO" id="GO:0016829">
    <property type="term" value="F:lyase activity"/>
    <property type="evidence" value="ECO:0007669"/>
    <property type="project" value="UniProtKB-KW"/>
</dbReference>
<dbReference type="SUPFAM" id="SSF56752">
    <property type="entry name" value="D-aminoacid aminotransferase-like PLP-dependent enzymes"/>
    <property type="match status" value="1"/>
</dbReference>
<comment type="similarity">
    <text evidence="2">Belongs to the class-IV pyridoxal-phosphate-dependent aminotransferase family.</text>
</comment>
<proteinExistence type="inferred from homology"/>
<evidence type="ECO:0000256" key="1">
    <source>
        <dbReference type="ARBA" id="ARBA00001933"/>
    </source>
</evidence>
<organism evidence="4 5">
    <name type="scientific">Orenia metallireducens</name>
    <dbReference type="NCBI Taxonomy" id="1413210"/>
    <lineage>
        <taxon>Bacteria</taxon>
        <taxon>Bacillati</taxon>
        <taxon>Bacillota</taxon>
        <taxon>Clostridia</taxon>
        <taxon>Halanaerobiales</taxon>
        <taxon>Halobacteroidaceae</taxon>
        <taxon>Orenia</taxon>
    </lineage>
</organism>
<dbReference type="Gene3D" id="3.30.470.10">
    <property type="match status" value="1"/>
</dbReference>
<dbReference type="GO" id="GO:0008652">
    <property type="term" value="P:amino acid biosynthetic process"/>
    <property type="evidence" value="ECO:0007669"/>
    <property type="project" value="UniProtKB-ARBA"/>
</dbReference>
<keyword evidence="5" id="KW-1185">Reference proteome</keyword>
<protein>
    <submittedName>
        <fullName evidence="4">4-amino-4-deoxychorismate lyase</fullName>
    </submittedName>
</protein>
<sequence length="255" mass="29519">MKNNVAFDSELAKFGIGLFETIKIWNSHPIFLKEHLERLYSSIEELKVPFEMSKEELIYEILDYSGGVKYQALRVTICAAGYNFSLRDINYSAADYEEGYRVKVASFKRGSSPLHRHKTANYWENIYARREALGSGYNEALLLNTDDKILEGSISNTFFIKDEVLYTPSKELELLPGIIRAKVIETAKKLDIEVKQEKININEIVDFDFAFLTNSLMDLMKVRNIEEIEYDKQNSLFDSLVSEFNHQAYGIEEME</sequence>
<dbReference type="InterPro" id="IPR043132">
    <property type="entry name" value="BCAT-like_C"/>
</dbReference>
<dbReference type="PANTHER" id="PTHR42743:SF11">
    <property type="entry name" value="AMINODEOXYCHORISMATE LYASE"/>
    <property type="match status" value="1"/>
</dbReference>
<dbReference type="OrthoDB" id="9805628at2"/>
<evidence type="ECO:0000313" key="4">
    <source>
        <dbReference type="EMBL" id="SNY32411.1"/>
    </source>
</evidence>
<evidence type="ECO:0000313" key="5">
    <source>
        <dbReference type="Proteomes" id="UP000219573"/>
    </source>
</evidence>
<gene>
    <name evidence="4" type="ORF">SAMN06265827_11610</name>
</gene>
<dbReference type="CDD" id="cd00449">
    <property type="entry name" value="PLPDE_IV"/>
    <property type="match status" value="1"/>
</dbReference>
<dbReference type="STRING" id="1413210.U472_13535"/>
<dbReference type="RefSeq" id="WP_097018210.1">
    <property type="nucleotide sequence ID" value="NZ_OBDZ01000016.1"/>
</dbReference>
<dbReference type="Proteomes" id="UP000219573">
    <property type="component" value="Unassembled WGS sequence"/>
</dbReference>
<dbReference type="InterPro" id="IPR043131">
    <property type="entry name" value="BCAT-like_N"/>
</dbReference>
<evidence type="ECO:0000256" key="2">
    <source>
        <dbReference type="ARBA" id="ARBA00009320"/>
    </source>
</evidence>
<dbReference type="Gene3D" id="3.20.10.10">
    <property type="entry name" value="D-amino Acid Aminotransferase, subunit A, domain 2"/>
    <property type="match status" value="1"/>
</dbReference>
<dbReference type="InterPro" id="IPR001544">
    <property type="entry name" value="Aminotrans_IV"/>
</dbReference>
<dbReference type="EMBL" id="OBDZ01000016">
    <property type="protein sequence ID" value="SNY32411.1"/>
    <property type="molecule type" value="Genomic_DNA"/>
</dbReference>
<dbReference type="InterPro" id="IPR050571">
    <property type="entry name" value="Class-IV_PLP-Dep_Aminotrnsfr"/>
</dbReference>
<dbReference type="GO" id="GO:0005829">
    <property type="term" value="C:cytosol"/>
    <property type="evidence" value="ECO:0007669"/>
    <property type="project" value="TreeGrafter"/>
</dbReference>
<evidence type="ECO:0000256" key="3">
    <source>
        <dbReference type="ARBA" id="ARBA00022898"/>
    </source>
</evidence>
<keyword evidence="4" id="KW-0456">Lyase</keyword>
<dbReference type="FunFam" id="3.20.10.10:FF:000002">
    <property type="entry name" value="D-alanine aminotransferase"/>
    <property type="match status" value="1"/>
</dbReference>
<reference evidence="5" key="1">
    <citation type="submission" date="2017-09" db="EMBL/GenBank/DDBJ databases">
        <authorList>
            <person name="Varghese N."/>
            <person name="Submissions S."/>
        </authorList>
    </citation>
    <scope>NUCLEOTIDE SEQUENCE [LARGE SCALE GENOMIC DNA]</scope>
    <source>
        <strain evidence="5">MSL47</strain>
    </source>
</reference>
<name>A0A285HCM5_9FIRM</name>
<dbReference type="GO" id="GO:0046394">
    <property type="term" value="P:carboxylic acid biosynthetic process"/>
    <property type="evidence" value="ECO:0007669"/>
    <property type="project" value="UniProtKB-ARBA"/>
</dbReference>
<comment type="cofactor">
    <cofactor evidence="1">
        <name>pyridoxal 5'-phosphate</name>
        <dbReference type="ChEBI" id="CHEBI:597326"/>
    </cofactor>
</comment>
<dbReference type="Pfam" id="PF01063">
    <property type="entry name" value="Aminotran_4"/>
    <property type="match status" value="1"/>
</dbReference>
<accession>A0A285HCM5</accession>
<dbReference type="AlphaFoldDB" id="A0A285HCM5"/>
<dbReference type="PANTHER" id="PTHR42743">
    <property type="entry name" value="AMINO-ACID AMINOTRANSFERASE"/>
    <property type="match status" value="1"/>
</dbReference>